<dbReference type="InterPro" id="IPR029030">
    <property type="entry name" value="Caspase-like_dom_sf"/>
</dbReference>
<dbReference type="Gene3D" id="3.40.50.1460">
    <property type="match status" value="1"/>
</dbReference>
<keyword evidence="2" id="KW-1185">Reference proteome</keyword>
<dbReference type="AlphaFoldDB" id="A0A443S588"/>
<evidence type="ECO:0000313" key="2">
    <source>
        <dbReference type="Proteomes" id="UP000288716"/>
    </source>
</evidence>
<comment type="caution">
    <text evidence="1">The sequence shown here is derived from an EMBL/GenBank/DDBJ whole genome shotgun (WGS) entry which is preliminary data.</text>
</comment>
<organism evidence="1 2">
    <name type="scientific">Leptotrombidium deliense</name>
    <dbReference type="NCBI Taxonomy" id="299467"/>
    <lineage>
        <taxon>Eukaryota</taxon>
        <taxon>Metazoa</taxon>
        <taxon>Ecdysozoa</taxon>
        <taxon>Arthropoda</taxon>
        <taxon>Chelicerata</taxon>
        <taxon>Arachnida</taxon>
        <taxon>Acari</taxon>
        <taxon>Acariformes</taxon>
        <taxon>Trombidiformes</taxon>
        <taxon>Prostigmata</taxon>
        <taxon>Anystina</taxon>
        <taxon>Parasitengona</taxon>
        <taxon>Trombiculoidea</taxon>
        <taxon>Trombiculidae</taxon>
        <taxon>Leptotrombidium</taxon>
    </lineage>
</organism>
<evidence type="ECO:0008006" key="3">
    <source>
        <dbReference type="Google" id="ProtNLM"/>
    </source>
</evidence>
<reference evidence="1 2" key="1">
    <citation type="journal article" date="2018" name="Gigascience">
        <title>Genomes of trombidid mites reveal novel predicted allergens and laterally-transferred genes associated with secondary metabolism.</title>
        <authorList>
            <person name="Dong X."/>
            <person name="Chaisiri K."/>
            <person name="Xia D."/>
            <person name="Armstrong S.D."/>
            <person name="Fang Y."/>
            <person name="Donnelly M.J."/>
            <person name="Kadowaki T."/>
            <person name="McGarry J.W."/>
            <person name="Darby A.C."/>
            <person name="Makepeace B.L."/>
        </authorList>
    </citation>
    <scope>NUCLEOTIDE SEQUENCE [LARGE SCALE GENOMIC DNA]</scope>
    <source>
        <strain evidence="1">UoL-UT</strain>
    </source>
</reference>
<dbReference type="SUPFAM" id="SSF52129">
    <property type="entry name" value="Caspase-like"/>
    <property type="match status" value="2"/>
</dbReference>
<name>A0A443S588_9ACAR</name>
<evidence type="ECO:0000313" key="1">
    <source>
        <dbReference type="EMBL" id="RWS22702.1"/>
    </source>
</evidence>
<dbReference type="EMBL" id="NCKV01008117">
    <property type="protein sequence ID" value="RWS22702.1"/>
    <property type="molecule type" value="Genomic_DNA"/>
</dbReference>
<dbReference type="Proteomes" id="UP000288716">
    <property type="component" value="Unassembled WGS sequence"/>
</dbReference>
<protein>
    <recommendedName>
        <fullName evidence="3">Caspase family p20 domain-containing protein</fullName>
    </recommendedName>
</protein>
<sequence>MNSKSSAALKKYSTTKHVQLNNLLVCNATQRGFGCYRDCDYRIYFLVKIIELLNLKRIEISDLLRELEISLKIYEASQISEIEKYNFAKHFYFESQTVASFKPELGQQMYLNQKVNLTAEDNSTNKGTCIIICHCCTDADKIYWDVDTEQIKEIGDFFKCKLYKVHELIDCSADELLRKFEMIVNRDCVGEAIFVFFISLGFRDNGIEYLEFNNESYLKKQKIVHFWGTLKCDIPKFIFLITNRCEATRNYSPISFRNSNERPLMNTFRAFIRECSSCTKNDQLRFSQMICSKILVFKDTDFVNVFSQAERYFSNNNCLSICSFTAGLHRKLFLNISSKFDVLKNSYPLRNKGRGICVLMNTLNYSTYRDLYSSLIDSKIFYDTFKSLGYYVLHLLNINNFDVALDEALTNINVSEIDVAVVILLCETLYSNYYESKIRMKSNLVSLDETINKCCRLRKVPTIVLSICRDPAVNKKNECISNECLDLRSPSVDEEKIRTWICGDSKRG</sequence>
<gene>
    <name evidence="1" type="ORF">B4U80_13514</name>
</gene>
<accession>A0A443S588</accession>
<proteinExistence type="predicted"/>
<dbReference type="VEuPathDB" id="VectorBase:LDEU009338"/>